<reference evidence="1" key="1">
    <citation type="submission" date="2021-07" db="EMBL/GenBank/DDBJ databases">
        <title>Complete Genome Sequences of Mycobacterium farcinogenes Isolated from Clinical Specimens from Patients in Thailand.</title>
        <authorList>
            <person name="Sodsai P."/>
        </authorList>
    </citation>
    <scope>NUCLEOTIDE SEQUENCE</scope>
    <source>
        <strain evidence="1">BKK/CU-MFGFA-001</strain>
    </source>
</reference>
<organism evidence="1 2">
    <name type="scientific">Mycolicibacterium farcinogenes</name>
    <name type="common">Mycobacterium farcinogenes</name>
    <dbReference type="NCBI Taxonomy" id="1802"/>
    <lineage>
        <taxon>Bacteria</taxon>
        <taxon>Bacillati</taxon>
        <taxon>Actinomycetota</taxon>
        <taxon>Actinomycetes</taxon>
        <taxon>Mycobacteriales</taxon>
        <taxon>Mycobacteriaceae</taxon>
        <taxon>Mycolicibacterium</taxon>
    </lineage>
</organism>
<name>A0ACD1FIS2_MYCFR</name>
<sequence>MQSNRDIAEALGVSLPAELVAALASDDDDRSQNTEDEVAGVALRLADRFQSAVRGRDWRLCEQLMQALQDLMDDFIDARVVALLAA</sequence>
<dbReference type="Proteomes" id="UP000825598">
    <property type="component" value="Chromosome"/>
</dbReference>
<proteinExistence type="predicted"/>
<evidence type="ECO:0000313" key="1">
    <source>
        <dbReference type="EMBL" id="QZH66929.1"/>
    </source>
</evidence>
<gene>
    <name evidence="1" type="ORF">K6L26_04395</name>
</gene>
<keyword evidence="2" id="KW-1185">Reference proteome</keyword>
<protein>
    <submittedName>
        <fullName evidence="1">Uncharacterized protein</fullName>
    </submittedName>
</protein>
<accession>A0ACD1FIS2</accession>
<dbReference type="EMBL" id="CP081673">
    <property type="protein sequence ID" value="QZH66929.1"/>
    <property type="molecule type" value="Genomic_DNA"/>
</dbReference>
<evidence type="ECO:0000313" key="2">
    <source>
        <dbReference type="Proteomes" id="UP000825598"/>
    </source>
</evidence>